<dbReference type="STRING" id="885272.JonanDRAFT_0321"/>
<keyword evidence="3 4" id="KW-0472">Membrane</keyword>
<evidence type="ECO:0000259" key="5">
    <source>
        <dbReference type="PROSITE" id="PS50850"/>
    </source>
</evidence>
<evidence type="ECO:0000313" key="7">
    <source>
        <dbReference type="Proteomes" id="UP000003806"/>
    </source>
</evidence>
<dbReference type="SUPFAM" id="SSF103473">
    <property type="entry name" value="MFS general substrate transporter"/>
    <property type="match status" value="1"/>
</dbReference>
<keyword evidence="7" id="KW-1185">Reference proteome</keyword>
<evidence type="ECO:0000313" key="6">
    <source>
        <dbReference type="EMBL" id="EHM12740.1"/>
    </source>
</evidence>
<dbReference type="GO" id="GO:0005886">
    <property type="term" value="C:plasma membrane"/>
    <property type="evidence" value="ECO:0007669"/>
    <property type="project" value="TreeGrafter"/>
</dbReference>
<dbReference type="Pfam" id="PF07690">
    <property type="entry name" value="MFS_1"/>
    <property type="match status" value="1"/>
</dbReference>
<dbReference type="AlphaFoldDB" id="H0UIU6"/>
<dbReference type="HOGENOM" id="CLU_040537_1_1_0"/>
<evidence type="ECO:0000256" key="3">
    <source>
        <dbReference type="ARBA" id="ARBA00023136"/>
    </source>
</evidence>
<protein>
    <submittedName>
        <fullName evidence="6">Arabinose efflux permease family protein</fullName>
    </submittedName>
</protein>
<organism evidence="6 7">
    <name type="scientific">Jonquetella anthropi DSM 22815</name>
    <dbReference type="NCBI Taxonomy" id="885272"/>
    <lineage>
        <taxon>Bacteria</taxon>
        <taxon>Thermotogati</taxon>
        <taxon>Synergistota</taxon>
        <taxon>Synergistia</taxon>
        <taxon>Synergistales</taxon>
        <taxon>Dethiosulfovibrionaceae</taxon>
        <taxon>Jonquetella</taxon>
    </lineage>
</organism>
<dbReference type="InterPro" id="IPR011701">
    <property type="entry name" value="MFS"/>
</dbReference>
<reference evidence="6 7" key="1">
    <citation type="submission" date="2011-11" db="EMBL/GenBank/DDBJ databases">
        <title>The Noncontiguous Finished genome of Jonquetella anthropi DSM 22815.</title>
        <authorList>
            <consortium name="US DOE Joint Genome Institute (JGI-PGF)"/>
            <person name="Lucas S."/>
            <person name="Copeland A."/>
            <person name="Lapidus A."/>
            <person name="Glavina del Rio T."/>
            <person name="Dalin E."/>
            <person name="Tice H."/>
            <person name="Bruce D."/>
            <person name="Goodwin L."/>
            <person name="Pitluck S."/>
            <person name="Peters L."/>
            <person name="Mikhailova N."/>
            <person name="Held B."/>
            <person name="Kyrpides N."/>
            <person name="Mavromatis K."/>
            <person name="Ivanova N."/>
            <person name="Markowitz V."/>
            <person name="Cheng J.-F."/>
            <person name="Hugenholtz P."/>
            <person name="Woyke T."/>
            <person name="Wu D."/>
            <person name="Gronow S."/>
            <person name="Wellnitz S."/>
            <person name="Brambilla E."/>
            <person name="Klenk H.-P."/>
            <person name="Eisen J.A."/>
        </authorList>
    </citation>
    <scope>NUCLEOTIDE SEQUENCE [LARGE SCALE GENOMIC DNA]</scope>
    <source>
        <strain evidence="6 7">DSM 22815</strain>
    </source>
</reference>
<dbReference type="Gene3D" id="1.20.1250.20">
    <property type="entry name" value="MFS general substrate transporter like domains"/>
    <property type="match status" value="1"/>
</dbReference>
<dbReference type="PROSITE" id="PS50850">
    <property type="entry name" value="MFS"/>
    <property type="match status" value="1"/>
</dbReference>
<dbReference type="OrthoDB" id="9770492at2"/>
<dbReference type="GO" id="GO:0022857">
    <property type="term" value="F:transmembrane transporter activity"/>
    <property type="evidence" value="ECO:0007669"/>
    <property type="project" value="InterPro"/>
</dbReference>
<dbReference type="EMBL" id="CM001376">
    <property type="protein sequence ID" value="EHM12740.1"/>
    <property type="molecule type" value="Genomic_DNA"/>
</dbReference>
<keyword evidence="2 4" id="KW-1133">Transmembrane helix</keyword>
<feature type="transmembrane region" description="Helical" evidence="4">
    <location>
        <begin position="97"/>
        <end position="114"/>
    </location>
</feature>
<feature type="transmembrane region" description="Helical" evidence="4">
    <location>
        <begin position="72"/>
        <end position="91"/>
    </location>
</feature>
<feature type="transmembrane region" description="Helical" evidence="4">
    <location>
        <begin position="276"/>
        <end position="294"/>
    </location>
</feature>
<feature type="transmembrane region" description="Helical" evidence="4">
    <location>
        <begin position="333"/>
        <end position="356"/>
    </location>
</feature>
<feature type="transmembrane region" description="Helical" evidence="4">
    <location>
        <begin position="135"/>
        <end position="157"/>
    </location>
</feature>
<feature type="transmembrane region" description="Helical" evidence="4">
    <location>
        <begin position="35"/>
        <end position="60"/>
    </location>
</feature>
<dbReference type="PANTHER" id="PTHR43129:SF1">
    <property type="entry name" value="FOSMIDOMYCIN RESISTANCE PROTEIN"/>
    <property type="match status" value="1"/>
</dbReference>
<evidence type="ECO:0000256" key="1">
    <source>
        <dbReference type="ARBA" id="ARBA00022692"/>
    </source>
</evidence>
<feature type="transmembrane region" description="Helical" evidence="4">
    <location>
        <begin position="243"/>
        <end position="264"/>
    </location>
</feature>
<dbReference type="RefSeq" id="WP_008520172.1">
    <property type="nucleotide sequence ID" value="NZ_CM001376.1"/>
</dbReference>
<evidence type="ECO:0000256" key="2">
    <source>
        <dbReference type="ARBA" id="ARBA00022989"/>
    </source>
</evidence>
<sequence length="393" mass="41624">MPRLESSRARWRVTALSHLVNDLHAQFVQVFTPLLAARLGLSLGQAGALTSLGGVMHMVVQPVAGYLSDRSGNNHLIVGGMLAAGFFSFLIPLASNFATALAFVFLWGLGTACFHPQAQGAASYSARPEELSRSISLFSFGGMLGSSLSPLYGVFMYQTFSPAILPLAGLAIPLLAAAAVVRVVPQVKDPASEPSGLRRLPSKLANMFGRIWPVWCVTFLRDTTCKALSFLLPLLVALRGGDLTQVGTVLFFLTFFSALAPLALVRLWPSARASRLLLFTLPIAAALLFVSRWLPLWTAVGAMSAASLFLTCSTPLVEVIAQSMAPNDRSTSSSLTMGLSFGAAGVMMTPLGFLAGRIGIEHALSLTALLPIAALGVVTFIWPRRIPGAALGK</sequence>
<evidence type="ECO:0000256" key="4">
    <source>
        <dbReference type="SAM" id="Phobius"/>
    </source>
</evidence>
<dbReference type="InterPro" id="IPR036259">
    <property type="entry name" value="MFS_trans_sf"/>
</dbReference>
<dbReference type="Proteomes" id="UP000003806">
    <property type="component" value="Chromosome"/>
</dbReference>
<name>H0UIU6_9BACT</name>
<dbReference type="PANTHER" id="PTHR43129">
    <property type="entry name" value="FOSMIDOMYCIN RESISTANCE PROTEIN"/>
    <property type="match status" value="1"/>
</dbReference>
<feature type="domain" description="Major facilitator superfamily (MFS) profile" evidence="5">
    <location>
        <begin position="10"/>
        <end position="386"/>
    </location>
</feature>
<proteinExistence type="predicted"/>
<dbReference type="InterPro" id="IPR020846">
    <property type="entry name" value="MFS_dom"/>
</dbReference>
<gene>
    <name evidence="6" type="ORF">JonanDRAFT_0321</name>
</gene>
<feature type="transmembrane region" description="Helical" evidence="4">
    <location>
        <begin position="163"/>
        <end position="184"/>
    </location>
</feature>
<feature type="transmembrane region" description="Helical" evidence="4">
    <location>
        <begin position="362"/>
        <end position="383"/>
    </location>
</feature>
<accession>H0UIU6</accession>
<keyword evidence="1 4" id="KW-0812">Transmembrane</keyword>
<dbReference type="eggNOG" id="COG2814">
    <property type="taxonomic scope" value="Bacteria"/>
</dbReference>